<dbReference type="SUPFAM" id="SSF52540">
    <property type="entry name" value="P-loop containing nucleoside triphosphate hydrolases"/>
    <property type="match status" value="1"/>
</dbReference>
<name>A0A2A6RFK6_9CHLR</name>
<dbReference type="EMBL" id="NQWI01000100">
    <property type="protein sequence ID" value="PDW01914.1"/>
    <property type="molecule type" value="Genomic_DNA"/>
</dbReference>
<dbReference type="InterPro" id="IPR027417">
    <property type="entry name" value="P-loop_NTPase"/>
</dbReference>
<protein>
    <recommendedName>
        <fullName evidence="1">NACHT domain-containing protein</fullName>
    </recommendedName>
</protein>
<comment type="caution">
    <text evidence="2">The sequence shown here is derived from an EMBL/GenBank/DDBJ whole genome shotgun (WGS) entry which is preliminary data.</text>
</comment>
<dbReference type="Gene3D" id="1.25.40.10">
    <property type="entry name" value="Tetratricopeptide repeat domain"/>
    <property type="match status" value="1"/>
</dbReference>
<dbReference type="InterPro" id="IPR007111">
    <property type="entry name" value="NACHT_NTPase"/>
</dbReference>
<dbReference type="InterPro" id="IPR019734">
    <property type="entry name" value="TPR_rpt"/>
</dbReference>
<dbReference type="Pfam" id="PF05729">
    <property type="entry name" value="NACHT"/>
    <property type="match status" value="1"/>
</dbReference>
<organism evidence="2 3">
    <name type="scientific">Candidatus Viridilinea mediisalina</name>
    <dbReference type="NCBI Taxonomy" id="2024553"/>
    <lineage>
        <taxon>Bacteria</taxon>
        <taxon>Bacillati</taxon>
        <taxon>Chloroflexota</taxon>
        <taxon>Chloroflexia</taxon>
        <taxon>Chloroflexales</taxon>
        <taxon>Chloroflexineae</taxon>
        <taxon>Oscillochloridaceae</taxon>
        <taxon>Candidatus Viridilinea</taxon>
    </lineage>
</organism>
<dbReference type="Proteomes" id="UP000220527">
    <property type="component" value="Unassembled WGS sequence"/>
</dbReference>
<evidence type="ECO:0000259" key="1">
    <source>
        <dbReference type="Pfam" id="PF05729"/>
    </source>
</evidence>
<evidence type="ECO:0000313" key="3">
    <source>
        <dbReference type="Proteomes" id="UP000220527"/>
    </source>
</evidence>
<dbReference type="AlphaFoldDB" id="A0A2A6RFK6"/>
<evidence type="ECO:0000313" key="2">
    <source>
        <dbReference type="EMBL" id="PDW01914.1"/>
    </source>
</evidence>
<sequence length="978" mass="110382">MLDALDGPADQVRVVLFEGPGGIGKTRLLAEARQLCVGRPDLLCTDVLDLYLTSHQGQARLLLSIASQLQAAAEQQQLAGNHFASFSAALEHFYARMGESSEDQRQTLEQVFLQEYQSLADRVRLVLLLDTLEKLHPAIPEAAEFDFRELGRLEGWLAQLLARLPNTTVLMAGRPRERQRQLFAATLGAALTVVAVTPFTLEETTSYVKSEFAELIDFDQQQIEVLHTISAGRPVLLAIALACSQHEWIDLSALPAGFDAEALHYRETLSERFVALIVGDLFMRRPEIAQMLARAVYLRKGLRGGLLERIVASEDSHLSASELAAQLETFAQLVFVKRVGEHELMLHDELYELLLDKIGAQQTAIWWRTAISYLNEEIARTNELLQTRIGRLQDELELSANGSPLSYAKLQQRLQSLKIERLFYQLALNPQQGYQSYRELQSYAIAARDHDFDAQLQDELARFFEPHTKWGERYRAHLQLCNLTWERIVYEDGIRWISRRINAHVPGADSYMDAIRIAERVRERYRTIYDAYVLARCDLEAAQLQAEIYIAEKAPRGSQINANYQLLRDTLLEVIQTASTDDLDAAYARLILANAYNYWGYFERTHDRLESAITKYSEAILLYRQLGPEVESLQAVTLTNLGYALSRQGDSQRGLISLERALDLVTRTGIVYRVGITYNVQAQIFADLGQNERALHCVLEAQRLLARFDSLRAKALNGNAMGRIRSRIAESCGDPVQRDGEYDLADQAYREAIRAFDAEGELTRRVEVRAALARALRDWARDLEYRGEHCAAQRSESLAILAEAQTLTTSQTPQVLRCSLLEATASVLNDQGEYAQALALLDEARLLLPPNLRDPQGFYEAEATRELRIYWLRFAQIELQYALVAFGQARYEVGCTHLLRAFSGLFAFSPETAPIINFRELARRRLLKLNDAASVQALRQTTATAAAQMRVSAGAAILVDRLLEQVAQTISDRDLFGI</sequence>
<reference evidence="3" key="1">
    <citation type="submission" date="2017-08" db="EMBL/GenBank/DDBJ databases">
        <authorList>
            <person name="Grouzdev D.S."/>
            <person name="Gaisin V.A."/>
            <person name="Rysina M.S."/>
            <person name="Gorlenko V.M."/>
        </authorList>
    </citation>
    <scope>NUCLEOTIDE SEQUENCE [LARGE SCALE GENOMIC DNA]</scope>
    <source>
        <strain evidence="3">Kir15-3F</strain>
    </source>
</reference>
<gene>
    <name evidence="2" type="ORF">CJ255_16765</name>
</gene>
<dbReference type="InterPro" id="IPR011990">
    <property type="entry name" value="TPR-like_helical_dom_sf"/>
</dbReference>
<dbReference type="SMART" id="SM00028">
    <property type="entry name" value="TPR"/>
    <property type="match status" value="4"/>
</dbReference>
<keyword evidence="3" id="KW-1185">Reference proteome</keyword>
<dbReference type="SUPFAM" id="SSF48452">
    <property type="entry name" value="TPR-like"/>
    <property type="match status" value="1"/>
</dbReference>
<proteinExistence type="predicted"/>
<feature type="domain" description="NACHT" evidence="1">
    <location>
        <begin position="13"/>
        <end position="213"/>
    </location>
</feature>
<accession>A0A2A6RFK6</accession>